<dbReference type="GO" id="GO:0005783">
    <property type="term" value="C:endoplasmic reticulum"/>
    <property type="evidence" value="ECO:0007669"/>
    <property type="project" value="UniProtKB-SubCell"/>
</dbReference>
<feature type="transmembrane region" description="Helical" evidence="13">
    <location>
        <begin position="68"/>
        <end position="92"/>
    </location>
</feature>
<gene>
    <name evidence="14" type="ORF">ACH5RR_032373</name>
</gene>
<dbReference type="GO" id="GO:0016020">
    <property type="term" value="C:membrane"/>
    <property type="evidence" value="ECO:0007669"/>
    <property type="project" value="UniProtKB-SubCell"/>
</dbReference>
<keyword evidence="10 13" id="KW-1133">Transmembrane helix</keyword>
<evidence type="ECO:0000256" key="13">
    <source>
        <dbReference type="SAM" id="Phobius"/>
    </source>
</evidence>
<organism evidence="14 15">
    <name type="scientific">Cinchona calisaya</name>
    <dbReference type="NCBI Taxonomy" id="153742"/>
    <lineage>
        <taxon>Eukaryota</taxon>
        <taxon>Viridiplantae</taxon>
        <taxon>Streptophyta</taxon>
        <taxon>Embryophyta</taxon>
        <taxon>Tracheophyta</taxon>
        <taxon>Spermatophyta</taxon>
        <taxon>Magnoliopsida</taxon>
        <taxon>eudicotyledons</taxon>
        <taxon>Gunneridae</taxon>
        <taxon>Pentapetalae</taxon>
        <taxon>asterids</taxon>
        <taxon>lamiids</taxon>
        <taxon>Gentianales</taxon>
        <taxon>Rubiaceae</taxon>
        <taxon>Cinchonoideae</taxon>
        <taxon>Cinchoneae</taxon>
        <taxon>Cinchona</taxon>
    </lineage>
</organism>
<evidence type="ECO:0000256" key="11">
    <source>
        <dbReference type="ARBA" id="ARBA00023136"/>
    </source>
</evidence>
<reference evidence="14 15" key="1">
    <citation type="submission" date="2024-11" db="EMBL/GenBank/DDBJ databases">
        <title>A near-complete genome assembly of Cinchona calisaya.</title>
        <authorList>
            <person name="Lian D.C."/>
            <person name="Zhao X.W."/>
            <person name="Wei L."/>
        </authorList>
    </citation>
    <scope>NUCLEOTIDE SEQUENCE [LARGE SCALE GENOMIC DNA]</scope>
    <source>
        <tissue evidence="14">Nenye</tissue>
    </source>
</reference>
<dbReference type="InterPro" id="IPR037468">
    <property type="entry name" value="ARGOS/ARL/OSR1"/>
</dbReference>
<dbReference type="AlphaFoldDB" id="A0ABD2YHX8"/>
<evidence type="ECO:0000256" key="6">
    <source>
        <dbReference type="ARBA" id="ARBA00022473"/>
    </source>
</evidence>
<evidence type="ECO:0000313" key="15">
    <source>
        <dbReference type="Proteomes" id="UP001630127"/>
    </source>
</evidence>
<evidence type="ECO:0000256" key="2">
    <source>
        <dbReference type="ARBA" id="ARBA00004141"/>
    </source>
</evidence>
<dbReference type="PANTHER" id="PTHR36023">
    <property type="entry name" value="ARGOS-LIKE PROTEIN"/>
    <property type="match status" value="1"/>
</dbReference>
<keyword evidence="7" id="KW-0963">Cytoplasm</keyword>
<evidence type="ECO:0000256" key="12">
    <source>
        <dbReference type="ARBA" id="ARBA00023242"/>
    </source>
</evidence>
<evidence type="ECO:0000256" key="5">
    <source>
        <dbReference type="ARBA" id="ARBA00006891"/>
    </source>
</evidence>
<feature type="transmembrane region" description="Helical" evidence="13">
    <location>
        <begin position="104"/>
        <end position="123"/>
    </location>
</feature>
<keyword evidence="6" id="KW-0217">Developmental protein</keyword>
<proteinExistence type="inferred from homology"/>
<comment type="caution">
    <text evidence="14">The sequence shown here is derived from an EMBL/GenBank/DDBJ whole genome shotgun (WGS) entry which is preliminary data.</text>
</comment>
<keyword evidence="15" id="KW-1185">Reference proteome</keyword>
<evidence type="ECO:0000256" key="1">
    <source>
        <dbReference type="ARBA" id="ARBA00004123"/>
    </source>
</evidence>
<evidence type="ECO:0000256" key="9">
    <source>
        <dbReference type="ARBA" id="ARBA00022824"/>
    </source>
</evidence>
<dbReference type="Proteomes" id="UP001630127">
    <property type="component" value="Unassembled WGS sequence"/>
</dbReference>
<evidence type="ECO:0000256" key="7">
    <source>
        <dbReference type="ARBA" id="ARBA00022490"/>
    </source>
</evidence>
<name>A0ABD2YHX8_9GENT</name>
<keyword evidence="12" id="KW-0539">Nucleus</keyword>
<evidence type="ECO:0000313" key="14">
    <source>
        <dbReference type="EMBL" id="KAL3506991.1"/>
    </source>
</evidence>
<dbReference type="GO" id="GO:0009725">
    <property type="term" value="P:response to hormone"/>
    <property type="evidence" value="ECO:0007669"/>
    <property type="project" value="UniProtKB-ARBA"/>
</dbReference>
<keyword evidence="9" id="KW-0256">Endoplasmic reticulum</keyword>
<accession>A0ABD2YHX8</accession>
<keyword evidence="11 13" id="KW-0472">Membrane</keyword>
<dbReference type="PANTHER" id="PTHR36023:SF3">
    <property type="entry name" value="ARGOS-LIKE PROTEIN"/>
    <property type="match status" value="1"/>
</dbReference>
<evidence type="ECO:0008006" key="16">
    <source>
        <dbReference type="Google" id="ProtNLM"/>
    </source>
</evidence>
<comment type="subcellular location">
    <subcellularLocation>
        <location evidence="4">Cytoplasm</location>
    </subcellularLocation>
    <subcellularLocation>
        <location evidence="3">Endoplasmic reticulum</location>
    </subcellularLocation>
    <subcellularLocation>
        <location evidence="2">Membrane</location>
        <topology evidence="2">Multi-pass membrane protein</topology>
    </subcellularLocation>
    <subcellularLocation>
        <location evidence="1">Nucleus</location>
    </subcellularLocation>
</comment>
<evidence type="ECO:0000256" key="8">
    <source>
        <dbReference type="ARBA" id="ARBA00022692"/>
    </source>
</evidence>
<evidence type="ECO:0000256" key="10">
    <source>
        <dbReference type="ARBA" id="ARBA00022989"/>
    </source>
</evidence>
<evidence type="ECO:0000256" key="3">
    <source>
        <dbReference type="ARBA" id="ARBA00004240"/>
    </source>
</evidence>
<dbReference type="GO" id="GO:0005634">
    <property type="term" value="C:nucleus"/>
    <property type="evidence" value="ECO:0007669"/>
    <property type="project" value="UniProtKB-SubCell"/>
</dbReference>
<evidence type="ECO:0000256" key="4">
    <source>
        <dbReference type="ARBA" id="ARBA00004496"/>
    </source>
</evidence>
<comment type="similarity">
    <text evidence="5">Belongs to the plant organ size related (OSR) protein family.</text>
</comment>
<sequence>MTVERRPKAAANVDFFQDNNFLAGAGDINDSTGSVPFSKTKIMVKGSPLNLEGKRMEYRRSLSQGKRIFSASYLSFEGLFLLVCLTVSLLLLPLVLPPLPPPPFMLLLLPICIMALLMFLAFMPSNALDVTTYTYL</sequence>
<protein>
    <recommendedName>
        <fullName evidence="16">ARGOS-like protein</fullName>
    </recommendedName>
</protein>
<dbReference type="EMBL" id="JBJUIK010000013">
    <property type="protein sequence ID" value="KAL3506991.1"/>
    <property type="molecule type" value="Genomic_DNA"/>
</dbReference>
<keyword evidence="8 13" id="KW-0812">Transmembrane</keyword>